<organism evidence="1 2">
    <name type="scientific">Escherichia phage vB_EcoS_MM01</name>
    <dbReference type="NCBI Taxonomy" id="2508188"/>
    <lineage>
        <taxon>Viruses</taxon>
        <taxon>Duplodnaviria</taxon>
        <taxon>Heunggongvirae</taxon>
        <taxon>Uroviricota</taxon>
        <taxon>Caudoviricetes</taxon>
        <taxon>Drexlerviridae</taxon>
        <taxon>Braunvirinae</taxon>
        <taxon>Inhoffenstrassevirus</taxon>
        <taxon>Inhoffenstrassevirus MM01</taxon>
    </lineage>
</organism>
<dbReference type="EMBL" id="MK373793">
    <property type="protein sequence ID" value="QBQ80842.1"/>
    <property type="molecule type" value="Genomic_DNA"/>
</dbReference>
<proteinExistence type="predicted"/>
<accession>A0A482N5X0</accession>
<dbReference type="Proteomes" id="UP000307356">
    <property type="component" value="Segment"/>
</dbReference>
<name>A0A482N5X0_9CAUD</name>
<reference evidence="1 2" key="1">
    <citation type="submission" date="2019-01" db="EMBL/GenBank/DDBJ databases">
        <title>Still something new to discover - new insights into E. coli phage diversity and taxonomy.</title>
        <authorList>
            <person name="Korf I.H.E."/>
            <person name="Adriaennsens E."/>
            <person name="Dreiseikelmann B."/>
            <person name="Kropinski A."/>
            <person name="Nimtz M."/>
            <person name="Meier-Kolthoff J.P."/>
            <person name="Rohde M."/>
            <person name="van Raaij M."/>
            <person name="Wittmann J."/>
        </authorList>
    </citation>
    <scope>NUCLEOTIDE SEQUENCE [LARGE SCALE GENOMIC DNA]</scope>
</reference>
<evidence type="ECO:0000313" key="2">
    <source>
        <dbReference type="Proteomes" id="UP000307356"/>
    </source>
</evidence>
<protein>
    <submittedName>
        <fullName evidence="1">Uncharacterized protein</fullName>
    </submittedName>
</protein>
<gene>
    <name evidence="1" type="ORF">MM01_00006</name>
</gene>
<keyword evidence="2" id="KW-1185">Reference proteome</keyword>
<sequence>MIYIHTYYTGKFNSVKHVRVHYSYESAKAQHLVLGGDIKQYGEIARIGKQLPDQSGIIATFTTRLGGEMKIKITNVNHRPEEGLMTLEECGFKVGDVVDVVDVAGVYMDGRVYILVTRANDGVSVGSAVVLGENEYEVIEE</sequence>
<evidence type="ECO:0000313" key="1">
    <source>
        <dbReference type="EMBL" id="QBQ80842.1"/>
    </source>
</evidence>